<dbReference type="Proteomes" id="UP000235388">
    <property type="component" value="Unassembled WGS sequence"/>
</dbReference>
<sequence length="97" mass="11412">MLKDWARRIGWYQPGIRKCAGDGFFDAIVVTQTNLQFDDSRDEDPLRMRHRQFCYFHPRKKKTQQQGNCDCEPIETRSWIGGLQTIRRNVESPPAPT</sequence>
<evidence type="ECO:0000313" key="3">
    <source>
        <dbReference type="Proteomes" id="UP000235388"/>
    </source>
</evidence>
<dbReference type="EMBL" id="PGCJ01000167">
    <property type="protein sequence ID" value="PLW41594.1"/>
    <property type="molecule type" value="Genomic_DNA"/>
</dbReference>
<accession>A0A2N5SEC1</accession>
<proteinExistence type="predicted"/>
<dbReference type="AlphaFoldDB" id="A0A2N5SEC1"/>
<gene>
    <name evidence="2" type="ORF">PCANC_17439</name>
    <name evidence="1" type="ORF">PCANC_21467</name>
</gene>
<comment type="caution">
    <text evidence="1">The sequence shown here is derived from an EMBL/GenBank/DDBJ whole genome shotgun (WGS) entry which is preliminary data.</text>
</comment>
<keyword evidence="3" id="KW-1185">Reference proteome</keyword>
<name>A0A2N5SEC1_9BASI</name>
<organism evidence="1 3">
    <name type="scientific">Puccinia coronata f. sp. avenae</name>
    <dbReference type="NCBI Taxonomy" id="200324"/>
    <lineage>
        <taxon>Eukaryota</taxon>
        <taxon>Fungi</taxon>
        <taxon>Dikarya</taxon>
        <taxon>Basidiomycota</taxon>
        <taxon>Pucciniomycotina</taxon>
        <taxon>Pucciniomycetes</taxon>
        <taxon>Pucciniales</taxon>
        <taxon>Pucciniaceae</taxon>
        <taxon>Puccinia</taxon>
    </lineage>
</organism>
<evidence type="ECO:0000313" key="1">
    <source>
        <dbReference type="EMBL" id="PLW11588.1"/>
    </source>
</evidence>
<reference evidence="1 3" key="1">
    <citation type="submission" date="2017-11" db="EMBL/GenBank/DDBJ databases">
        <title>De novo assembly and phasing of dikaryotic genomes from two isolates of Puccinia coronata f. sp. avenae, the causal agent of oat crown rust.</title>
        <authorList>
            <person name="Miller M.E."/>
            <person name="Zhang Y."/>
            <person name="Omidvar V."/>
            <person name="Sperschneider J."/>
            <person name="Schwessinger B."/>
            <person name="Raley C."/>
            <person name="Palmer J.M."/>
            <person name="Garnica D."/>
            <person name="Upadhyaya N."/>
            <person name="Rathjen J."/>
            <person name="Taylor J.M."/>
            <person name="Park R.F."/>
            <person name="Dodds P.N."/>
            <person name="Hirsch C.D."/>
            <person name="Kianian S.F."/>
            <person name="Figueroa M."/>
        </authorList>
    </citation>
    <scope>NUCLEOTIDE SEQUENCE [LARGE SCALE GENOMIC DNA]</scope>
    <source>
        <strain evidence="1">12NC29</strain>
    </source>
</reference>
<protein>
    <submittedName>
        <fullName evidence="1">Uncharacterized protein</fullName>
    </submittedName>
</protein>
<evidence type="ECO:0000313" key="2">
    <source>
        <dbReference type="EMBL" id="PLW41594.1"/>
    </source>
</evidence>
<dbReference type="EMBL" id="PGCJ01001014">
    <property type="protein sequence ID" value="PLW11588.1"/>
    <property type="molecule type" value="Genomic_DNA"/>
</dbReference>